<organism evidence="1 2">
    <name type="scientific">Pelobacter propionicus (strain DSM 2379 / NBRC 103807 / OttBd1)</name>
    <dbReference type="NCBI Taxonomy" id="338966"/>
    <lineage>
        <taxon>Bacteria</taxon>
        <taxon>Pseudomonadati</taxon>
        <taxon>Thermodesulfobacteriota</taxon>
        <taxon>Desulfuromonadia</taxon>
        <taxon>Desulfuromonadales</taxon>
        <taxon>Desulfuromonadaceae</taxon>
        <taxon>Pelobacter</taxon>
    </lineage>
</organism>
<name>A0R7X2_PELPD</name>
<accession>A0R7X2</accession>
<dbReference type="EMBL" id="CP000483">
    <property type="protein sequence ID" value="ABL01315.1"/>
    <property type="molecule type" value="Genomic_DNA"/>
</dbReference>
<reference evidence="1 2" key="1">
    <citation type="submission" date="2006-10" db="EMBL/GenBank/DDBJ databases">
        <title>Complete sequence of plasmid pPRO1 of Pelobacter propionicus DSM 2379.</title>
        <authorList>
            <consortium name="US DOE Joint Genome Institute"/>
            <person name="Copeland A."/>
            <person name="Lucas S."/>
            <person name="Lapidus A."/>
            <person name="Barry K."/>
            <person name="Detter J.C."/>
            <person name="Glavina del Rio T."/>
            <person name="Hammon N."/>
            <person name="Israni S."/>
            <person name="Dalin E."/>
            <person name="Tice H."/>
            <person name="Pitluck S."/>
            <person name="Saunders E."/>
            <person name="Brettin T."/>
            <person name="Bruce D."/>
            <person name="Han C."/>
            <person name="Tapia R."/>
            <person name="Schmutz J."/>
            <person name="Larimer F."/>
            <person name="Land M."/>
            <person name="Hauser L."/>
            <person name="Kyrpides N."/>
            <person name="Kim E."/>
            <person name="Lovley D."/>
            <person name="Richardson P."/>
        </authorList>
    </citation>
    <scope>NUCLEOTIDE SEQUENCE [LARGE SCALE GENOMIC DNA]</scope>
    <source>
        <strain evidence="2">DSM 2379 / NBRC 103807 / OttBd1</strain>
        <plasmid evidence="2">Plasmid pPRO1</plasmid>
    </source>
</reference>
<evidence type="ECO:0000313" key="1">
    <source>
        <dbReference type="EMBL" id="ABL01315.1"/>
    </source>
</evidence>
<dbReference type="KEGG" id="ppd:Ppro_3724"/>
<protein>
    <submittedName>
        <fullName evidence="1">Uncharacterized protein</fullName>
    </submittedName>
</protein>
<geneLocation type="plasmid" evidence="1 2">
    <name>pPRO1</name>
</geneLocation>
<dbReference type="AlphaFoldDB" id="A0R7X2"/>
<dbReference type="Proteomes" id="UP000006732">
    <property type="component" value="Plasmid pPRO1"/>
</dbReference>
<sequence length="81" mass="9114">MVTVYQKKLIFYATAKRITVGTITQIEDGNFVTSFVGKLRGKIVSRPEDGAYKFSTQTEARECAHSFRQKAQVEARNLGLI</sequence>
<evidence type="ECO:0000313" key="2">
    <source>
        <dbReference type="Proteomes" id="UP000006732"/>
    </source>
</evidence>
<gene>
    <name evidence="1" type="ordered locus">Ppro_3724</name>
</gene>
<keyword evidence="1" id="KW-0614">Plasmid</keyword>
<dbReference type="HOGENOM" id="CLU_2570759_0_0_7"/>
<keyword evidence="2" id="KW-1185">Reference proteome</keyword>
<proteinExistence type="predicted"/>
<dbReference type="eggNOG" id="ENOG5034CAM">
    <property type="taxonomic scope" value="Bacteria"/>
</dbReference>